<dbReference type="InterPro" id="IPR047324">
    <property type="entry name" value="LbH_gamma_CA-like"/>
</dbReference>
<reference evidence="1" key="1">
    <citation type="journal article" date="2015" name="PeerJ">
        <title>First genomic representation of candidate bacterial phylum KSB3 points to enhanced environmental sensing as a trigger of wastewater bulking.</title>
        <authorList>
            <person name="Sekiguchi Y."/>
            <person name="Ohashi A."/>
            <person name="Parks D.H."/>
            <person name="Yamauchi T."/>
            <person name="Tyson G.W."/>
            <person name="Hugenholtz P."/>
        </authorList>
    </citation>
    <scope>NUCLEOTIDE SEQUENCE [LARGE SCALE GENOMIC DNA]</scope>
</reference>
<dbReference type="Proteomes" id="UP000030661">
    <property type="component" value="Unassembled WGS sequence"/>
</dbReference>
<organism evidence="1">
    <name type="scientific">Vecturithrix granuli</name>
    <dbReference type="NCBI Taxonomy" id="1499967"/>
    <lineage>
        <taxon>Bacteria</taxon>
        <taxon>Candidatus Moduliflexota</taxon>
        <taxon>Candidatus Vecturitrichia</taxon>
        <taxon>Candidatus Vecturitrichales</taxon>
        <taxon>Candidatus Vecturitrichaceae</taxon>
        <taxon>Candidatus Vecturithrix</taxon>
    </lineage>
</organism>
<accession>A0A081C763</accession>
<dbReference type="eggNOG" id="COG0663">
    <property type="taxonomic scope" value="Bacteria"/>
</dbReference>
<dbReference type="PANTHER" id="PTHR13061">
    <property type="entry name" value="DYNACTIN SUBUNIT P25"/>
    <property type="match status" value="1"/>
</dbReference>
<dbReference type="Gene3D" id="2.160.10.10">
    <property type="entry name" value="Hexapeptide repeat proteins"/>
    <property type="match status" value="1"/>
</dbReference>
<evidence type="ECO:0000313" key="2">
    <source>
        <dbReference type="Proteomes" id="UP000030661"/>
    </source>
</evidence>
<dbReference type="EMBL" id="DF820473">
    <property type="protein sequence ID" value="GAK60418.1"/>
    <property type="molecule type" value="Genomic_DNA"/>
</dbReference>
<gene>
    <name evidence="1" type="ORF">U27_00315</name>
</gene>
<name>A0A081C763_VECG1</name>
<dbReference type="AlphaFoldDB" id="A0A081C763"/>
<dbReference type="STRING" id="1499967.U27_00315"/>
<dbReference type="InterPro" id="IPR011004">
    <property type="entry name" value="Trimer_LpxA-like_sf"/>
</dbReference>
<protein>
    <submittedName>
        <fullName evidence="1">Ferripyochelin binding protein Fbp</fullName>
    </submittedName>
</protein>
<dbReference type="InterPro" id="IPR050484">
    <property type="entry name" value="Transf_Hexapept/Carb_Anhydrase"/>
</dbReference>
<dbReference type="SUPFAM" id="SSF51161">
    <property type="entry name" value="Trimeric LpxA-like enzymes"/>
    <property type="match status" value="1"/>
</dbReference>
<dbReference type="InterPro" id="IPR001451">
    <property type="entry name" value="Hexapep"/>
</dbReference>
<dbReference type="Pfam" id="PF00132">
    <property type="entry name" value="Hexapep"/>
    <property type="match status" value="1"/>
</dbReference>
<proteinExistence type="predicted"/>
<evidence type="ECO:0000313" key="1">
    <source>
        <dbReference type="EMBL" id="GAK60418.1"/>
    </source>
</evidence>
<dbReference type="PANTHER" id="PTHR13061:SF29">
    <property type="entry name" value="GAMMA CARBONIC ANHYDRASE-LIKE 1, MITOCHONDRIAL-RELATED"/>
    <property type="match status" value="1"/>
</dbReference>
<dbReference type="CDD" id="cd04645">
    <property type="entry name" value="LbH_gamma_CA_like"/>
    <property type="match status" value="1"/>
</dbReference>
<dbReference type="HOGENOM" id="CLU_064827_4_1_0"/>
<sequence length="171" mass="18672">MLKSYQGKVPEVHPTAFVEESAQVIGNVSIGEDASIWHNAVLRGDVNAIRIGARTNIQDGCVLHGTSSLSVVIEHDVTVGHNAVLHGCSVRSYCLIGIGAIILDHAEIGENCIVGAGTVVKEGEKVPPNSLIIGVPGQIKRRLTEKEVYKLRERSQRYVEYKKTYMEDIIK</sequence>
<keyword evidence="2" id="KW-1185">Reference proteome</keyword>